<dbReference type="EMBL" id="JADQTO010000018">
    <property type="protein sequence ID" value="MBG0566104.1"/>
    <property type="molecule type" value="Genomic_DNA"/>
</dbReference>
<reference evidence="2" key="1">
    <citation type="submission" date="2020-11" db="EMBL/GenBank/DDBJ databases">
        <title>Isolation and identification of active actinomycetes.</title>
        <authorList>
            <person name="Sun X."/>
        </authorList>
    </citation>
    <scope>NUCLEOTIDE SEQUENCE</scope>
    <source>
        <strain evidence="2">NEAU-A11</strain>
    </source>
</reference>
<name>A0A931CCF5_9ACTN</name>
<evidence type="ECO:0000313" key="2">
    <source>
        <dbReference type="EMBL" id="MBG0566104.1"/>
    </source>
</evidence>
<feature type="domain" description="VOC" evidence="1">
    <location>
        <begin position="145"/>
        <end position="273"/>
    </location>
</feature>
<dbReference type="InterPro" id="IPR052164">
    <property type="entry name" value="Anthracycline_SecMetBiosynth"/>
</dbReference>
<organism evidence="2 3">
    <name type="scientific">Actinoplanes aureus</name>
    <dbReference type="NCBI Taxonomy" id="2792083"/>
    <lineage>
        <taxon>Bacteria</taxon>
        <taxon>Bacillati</taxon>
        <taxon>Actinomycetota</taxon>
        <taxon>Actinomycetes</taxon>
        <taxon>Micromonosporales</taxon>
        <taxon>Micromonosporaceae</taxon>
        <taxon>Actinoplanes</taxon>
    </lineage>
</organism>
<dbReference type="InterPro" id="IPR037523">
    <property type="entry name" value="VOC_core"/>
</dbReference>
<dbReference type="RefSeq" id="WP_196417879.1">
    <property type="nucleotide sequence ID" value="NZ_JADQTO010000018.1"/>
</dbReference>
<dbReference type="Pfam" id="PF00903">
    <property type="entry name" value="Glyoxalase"/>
    <property type="match status" value="2"/>
</dbReference>
<dbReference type="PANTHER" id="PTHR33993">
    <property type="entry name" value="GLYOXALASE-RELATED"/>
    <property type="match status" value="1"/>
</dbReference>
<proteinExistence type="predicted"/>
<dbReference type="SUPFAM" id="SSF54593">
    <property type="entry name" value="Glyoxalase/Bleomycin resistance protein/Dihydroxybiphenyl dioxygenase"/>
    <property type="match status" value="2"/>
</dbReference>
<protein>
    <submittedName>
        <fullName evidence="2">VOC family protein</fullName>
    </submittedName>
</protein>
<comment type="caution">
    <text evidence="2">The sequence shown here is derived from an EMBL/GenBank/DDBJ whole genome shotgun (WGS) entry which is preliminary data.</text>
</comment>
<gene>
    <name evidence="2" type="ORF">I4J89_32125</name>
</gene>
<dbReference type="PROSITE" id="PS51819">
    <property type="entry name" value="VOC"/>
    <property type="match status" value="2"/>
</dbReference>
<dbReference type="AlphaFoldDB" id="A0A931CCF5"/>
<dbReference type="Proteomes" id="UP000598146">
    <property type="component" value="Unassembled WGS sequence"/>
</dbReference>
<dbReference type="Gene3D" id="3.10.180.10">
    <property type="entry name" value="2,3-Dihydroxybiphenyl 1,2-Dioxygenase, domain 1"/>
    <property type="match status" value="2"/>
</dbReference>
<keyword evidence="3" id="KW-1185">Reference proteome</keyword>
<accession>A0A931CCF5</accession>
<sequence length="294" mass="31419">MLTKHRLMYVTLAVRDLSRSRQFYEEVLGLPALDPDDTSVSYPLGHVVLTLIRTSDPAVPLGERDRSLTLTLLVDDMRAVGAAMDERGGSLRPAQTSRAGTMADLYDPDGHWLCLYEASEAAMSWPSGGKIRALRRAAGDGPGLELLYVFLYVHDLHATEKFYQGTLGLVPLEVNTCHRGVTAVPDGVVKYDAGGVLLTTHHVGDAEHAAEHRVTVEGSAGVALGFHTADLDAATTELSSRGLAFTGESPVSPIGVAAGFADPGGHRYYLCQPSAETMARPSGAAIQRILRADL</sequence>
<feature type="domain" description="VOC" evidence="1">
    <location>
        <begin position="6"/>
        <end position="118"/>
    </location>
</feature>
<dbReference type="InterPro" id="IPR004360">
    <property type="entry name" value="Glyas_Fos-R_dOase_dom"/>
</dbReference>
<dbReference type="InterPro" id="IPR029068">
    <property type="entry name" value="Glyas_Bleomycin-R_OHBP_Dase"/>
</dbReference>
<evidence type="ECO:0000259" key="1">
    <source>
        <dbReference type="PROSITE" id="PS51819"/>
    </source>
</evidence>
<evidence type="ECO:0000313" key="3">
    <source>
        <dbReference type="Proteomes" id="UP000598146"/>
    </source>
</evidence>